<protein>
    <submittedName>
        <fullName evidence="3">Uncharacterized protein</fullName>
    </submittedName>
</protein>
<name>A0A1I8F0X4_9PLAT</name>
<accession>A0A1I8F0X4</accession>
<dbReference type="Proteomes" id="UP000095280">
    <property type="component" value="Unplaced"/>
</dbReference>
<proteinExistence type="predicted"/>
<evidence type="ECO:0000313" key="2">
    <source>
        <dbReference type="Proteomes" id="UP000095280"/>
    </source>
</evidence>
<organism evidence="2 3">
    <name type="scientific">Macrostomum lignano</name>
    <dbReference type="NCBI Taxonomy" id="282301"/>
    <lineage>
        <taxon>Eukaryota</taxon>
        <taxon>Metazoa</taxon>
        <taxon>Spiralia</taxon>
        <taxon>Lophotrochozoa</taxon>
        <taxon>Platyhelminthes</taxon>
        <taxon>Rhabditophora</taxon>
        <taxon>Macrostomorpha</taxon>
        <taxon>Macrostomida</taxon>
        <taxon>Macrostomidae</taxon>
        <taxon>Macrostomum</taxon>
    </lineage>
</organism>
<evidence type="ECO:0000313" key="3">
    <source>
        <dbReference type="WBParaSite" id="maker-unitig_10039-snap-gene-0.1-mRNA-1"/>
    </source>
</evidence>
<evidence type="ECO:0000256" key="1">
    <source>
        <dbReference type="SAM" id="MobiDB-lite"/>
    </source>
</evidence>
<dbReference type="AlphaFoldDB" id="A0A1I8F0X4"/>
<keyword evidence="2" id="KW-1185">Reference proteome</keyword>
<dbReference type="WBParaSite" id="maker-unitig_10039-snap-gene-0.1-mRNA-1">
    <property type="protein sequence ID" value="maker-unitig_10039-snap-gene-0.1-mRNA-1"/>
    <property type="gene ID" value="maker-unitig_10039-snap-gene-0.1"/>
</dbReference>
<feature type="region of interest" description="Disordered" evidence="1">
    <location>
        <begin position="81"/>
        <end position="113"/>
    </location>
</feature>
<feature type="compositionally biased region" description="Polar residues" evidence="1">
    <location>
        <begin position="81"/>
        <end position="90"/>
    </location>
</feature>
<reference evidence="3" key="1">
    <citation type="submission" date="2016-11" db="UniProtKB">
        <authorList>
            <consortium name="WormBaseParasite"/>
        </authorList>
    </citation>
    <scope>IDENTIFICATION</scope>
</reference>
<sequence>MAACSERSREISIATAPATAAAFSSRLLKRIPTHSPVLCRRSAAIGSSSGSTSTAAVLRTSWRTWSARPCPSLTRTKASALSASIRTPSSPARCCTGAPGYRRRPRRPSQPPV</sequence>